<proteinExistence type="predicted"/>
<accession>A0A6G1H2I9</accession>
<evidence type="ECO:0000313" key="2">
    <source>
        <dbReference type="Proteomes" id="UP000800041"/>
    </source>
</evidence>
<name>A0A6G1H2I9_9PEZI</name>
<sequence length="167" mass="19295">MSFGTSRTSKQIQLYWLRPGSWSPVCCMESIYSTTPRLVSGSPRSMRNEYLADMTTIQSILSTSEPGPVNDAFWADPVLQEQLRLKLGDEEFEKFEKNSVRLKRRTDKILRATERLDETWFWPAFEMLRLVVRWPTDTLTAKIYGVSSHELPLAFLKSPSLTLLAWS</sequence>
<protein>
    <submittedName>
        <fullName evidence="1">Uncharacterized protein</fullName>
    </submittedName>
</protein>
<dbReference type="EMBL" id="ML977153">
    <property type="protein sequence ID" value="KAF1987272.1"/>
    <property type="molecule type" value="Genomic_DNA"/>
</dbReference>
<gene>
    <name evidence="1" type="ORF">K402DRAFT_56250</name>
</gene>
<dbReference type="Proteomes" id="UP000800041">
    <property type="component" value="Unassembled WGS sequence"/>
</dbReference>
<keyword evidence="2" id="KW-1185">Reference proteome</keyword>
<evidence type="ECO:0000313" key="1">
    <source>
        <dbReference type="EMBL" id="KAF1987272.1"/>
    </source>
</evidence>
<organism evidence="1 2">
    <name type="scientific">Aulographum hederae CBS 113979</name>
    <dbReference type="NCBI Taxonomy" id="1176131"/>
    <lineage>
        <taxon>Eukaryota</taxon>
        <taxon>Fungi</taxon>
        <taxon>Dikarya</taxon>
        <taxon>Ascomycota</taxon>
        <taxon>Pezizomycotina</taxon>
        <taxon>Dothideomycetes</taxon>
        <taxon>Pleosporomycetidae</taxon>
        <taxon>Aulographales</taxon>
        <taxon>Aulographaceae</taxon>
    </lineage>
</organism>
<reference evidence="1" key="1">
    <citation type="journal article" date="2020" name="Stud. Mycol.">
        <title>101 Dothideomycetes genomes: a test case for predicting lifestyles and emergence of pathogens.</title>
        <authorList>
            <person name="Haridas S."/>
            <person name="Albert R."/>
            <person name="Binder M."/>
            <person name="Bloem J."/>
            <person name="Labutti K."/>
            <person name="Salamov A."/>
            <person name="Andreopoulos B."/>
            <person name="Baker S."/>
            <person name="Barry K."/>
            <person name="Bills G."/>
            <person name="Bluhm B."/>
            <person name="Cannon C."/>
            <person name="Castanera R."/>
            <person name="Culley D."/>
            <person name="Daum C."/>
            <person name="Ezra D."/>
            <person name="Gonzalez J."/>
            <person name="Henrissat B."/>
            <person name="Kuo A."/>
            <person name="Liang C."/>
            <person name="Lipzen A."/>
            <person name="Lutzoni F."/>
            <person name="Magnuson J."/>
            <person name="Mondo S."/>
            <person name="Nolan M."/>
            <person name="Ohm R."/>
            <person name="Pangilinan J."/>
            <person name="Park H.-J."/>
            <person name="Ramirez L."/>
            <person name="Alfaro M."/>
            <person name="Sun H."/>
            <person name="Tritt A."/>
            <person name="Yoshinaga Y."/>
            <person name="Zwiers L.-H."/>
            <person name="Turgeon B."/>
            <person name="Goodwin S."/>
            <person name="Spatafora J."/>
            <person name="Crous P."/>
            <person name="Grigoriev I."/>
        </authorList>
    </citation>
    <scope>NUCLEOTIDE SEQUENCE</scope>
    <source>
        <strain evidence="1">CBS 113979</strain>
    </source>
</reference>
<dbReference type="AlphaFoldDB" id="A0A6G1H2I9"/>